<dbReference type="InterPro" id="IPR033718">
    <property type="entry name" value="DAGK_prok"/>
</dbReference>
<feature type="binding site" evidence="23">
    <location>
        <position position="85"/>
    </location>
    <ligand>
        <name>a divalent metal cation</name>
        <dbReference type="ChEBI" id="CHEBI:60240"/>
    </ligand>
</feature>
<evidence type="ECO:0000256" key="7">
    <source>
        <dbReference type="ARBA" id="ARBA00022519"/>
    </source>
</evidence>
<comment type="caution">
    <text evidence="24">Lacks conserved residue(s) required for the propagation of feature annotation.</text>
</comment>
<dbReference type="STRING" id="217511.GCA_001463845_03168"/>
<comment type="caution">
    <text evidence="25">The sequence shown here is derived from an EMBL/GenBank/DDBJ whole genome shotgun (WGS) entry which is preliminary data.</text>
</comment>
<keyword evidence="5" id="KW-1003">Cell membrane</keyword>
<evidence type="ECO:0000256" key="1">
    <source>
        <dbReference type="ARBA" id="ARBA00004429"/>
    </source>
</evidence>
<keyword evidence="7 24" id="KW-0997">Cell inner membrane</keyword>
<keyword evidence="17 24" id="KW-0472">Membrane</keyword>
<evidence type="ECO:0000256" key="14">
    <source>
        <dbReference type="ARBA" id="ARBA00022842"/>
    </source>
</evidence>
<dbReference type="GO" id="GO:0005524">
    <property type="term" value="F:ATP binding"/>
    <property type="evidence" value="ECO:0007669"/>
    <property type="project" value="UniProtKB-KW"/>
</dbReference>
<evidence type="ECO:0000256" key="16">
    <source>
        <dbReference type="ARBA" id="ARBA00023098"/>
    </source>
</evidence>
<organism evidence="25 26">
    <name type="scientific">Fulvimarina pelagi HTCC2506</name>
    <dbReference type="NCBI Taxonomy" id="314231"/>
    <lineage>
        <taxon>Bacteria</taxon>
        <taxon>Pseudomonadati</taxon>
        <taxon>Pseudomonadota</taxon>
        <taxon>Alphaproteobacteria</taxon>
        <taxon>Hyphomicrobiales</taxon>
        <taxon>Aurantimonadaceae</taxon>
        <taxon>Fulvimarina</taxon>
    </lineage>
</organism>
<sequence>MNDSHDDRAVPPKEKGLRHLLHSTRYTLAGLGRLWQEPAFRQEALAFAAVAIWHLGFASPLWLILLQGVAALALFAVEALNTAIEELLDHISPGFSRTAKHGKDLGSFAVACLLLANGLIALAAPFI</sequence>
<dbReference type="InterPro" id="IPR000829">
    <property type="entry name" value="DAGK"/>
</dbReference>
<keyword evidence="14 23" id="KW-0460">Magnesium</keyword>
<dbReference type="GO" id="GO:0006654">
    <property type="term" value="P:phosphatidic acid biosynthetic process"/>
    <property type="evidence" value="ECO:0007669"/>
    <property type="project" value="InterPro"/>
</dbReference>
<dbReference type="CDD" id="cd14264">
    <property type="entry name" value="DAGK_IM"/>
    <property type="match status" value="1"/>
</dbReference>
<feature type="active site" description="Proton acceptor" evidence="20">
    <location>
        <position position="78"/>
    </location>
</feature>
<feature type="binding site" evidence="21">
    <location>
        <begin position="39"/>
        <end position="43"/>
    </location>
    <ligand>
        <name>substrate</name>
    </ligand>
</feature>
<proteinExistence type="inferred from homology"/>
<keyword evidence="26" id="KW-1185">Reference proteome</keyword>
<dbReference type="EMBL" id="AATP01000002">
    <property type="protein sequence ID" value="EAU42159.1"/>
    <property type="molecule type" value="Genomic_DNA"/>
</dbReference>
<dbReference type="Proteomes" id="UP000004310">
    <property type="component" value="Unassembled WGS sequence"/>
</dbReference>
<name>Q0G2M2_9HYPH</name>
<evidence type="ECO:0000313" key="25">
    <source>
        <dbReference type="EMBL" id="EAU42159.1"/>
    </source>
</evidence>
<evidence type="ECO:0000256" key="21">
    <source>
        <dbReference type="PIRSR" id="PIRSR600829-2"/>
    </source>
</evidence>
<keyword evidence="19 24" id="KW-1208">Phospholipid metabolism</keyword>
<evidence type="ECO:0000256" key="8">
    <source>
        <dbReference type="ARBA" id="ARBA00022679"/>
    </source>
</evidence>
<keyword evidence="18" id="KW-0594">Phospholipid biosynthesis</keyword>
<evidence type="ECO:0000256" key="3">
    <source>
        <dbReference type="ARBA" id="ARBA00012133"/>
    </source>
</evidence>
<feature type="binding site" evidence="23">
    <location>
        <position position="37"/>
    </location>
    <ligand>
        <name>a divalent metal cation</name>
        <dbReference type="ChEBI" id="CHEBI:60240"/>
    </ligand>
</feature>
<keyword evidence="9 24" id="KW-0812">Transmembrane</keyword>
<evidence type="ECO:0000256" key="2">
    <source>
        <dbReference type="ARBA" id="ARBA00005967"/>
    </source>
</evidence>
<evidence type="ECO:0000256" key="10">
    <source>
        <dbReference type="ARBA" id="ARBA00022723"/>
    </source>
</evidence>
<evidence type="ECO:0000256" key="20">
    <source>
        <dbReference type="PIRSR" id="PIRSR600829-1"/>
    </source>
</evidence>
<evidence type="ECO:0000256" key="13">
    <source>
        <dbReference type="ARBA" id="ARBA00022840"/>
    </source>
</evidence>
<evidence type="ECO:0000256" key="12">
    <source>
        <dbReference type="ARBA" id="ARBA00022777"/>
    </source>
</evidence>
<dbReference type="Gene3D" id="1.10.287.3610">
    <property type="match status" value="1"/>
</dbReference>
<dbReference type="GO" id="GO:0004143">
    <property type="term" value="F:ATP-dependent diacylglycerol kinase activity"/>
    <property type="evidence" value="ECO:0007669"/>
    <property type="project" value="UniProtKB-EC"/>
</dbReference>
<keyword evidence="13 22" id="KW-0067">ATP-binding</keyword>
<comment type="cofactor">
    <cofactor evidence="23">
        <name>Mg(2+)</name>
        <dbReference type="ChEBI" id="CHEBI:18420"/>
    </cofactor>
    <text evidence="23">Mn(2+), Zn(2+), Cd(2+) and Co(2+) support activity to lesser extents.</text>
</comment>
<evidence type="ECO:0000256" key="11">
    <source>
        <dbReference type="ARBA" id="ARBA00022741"/>
    </source>
</evidence>
<dbReference type="eggNOG" id="COG0818">
    <property type="taxonomic scope" value="Bacteria"/>
</dbReference>
<evidence type="ECO:0000256" key="24">
    <source>
        <dbReference type="RuleBase" id="RU363065"/>
    </source>
</evidence>
<keyword evidence="6" id="KW-0444">Lipid biosynthesis</keyword>
<dbReference type="GO" id="GO:0046872">
    <property type="term" value="F:metal ion binding"/>
    <property type="evidence" value="ECO:0007669"/>
    <property type="project" value="UniProtKB-KW"/>
</dbReference>
<evidence type="ECO:0000256" key="18">
    <source>
        <dbReference type="ARBA" id="ARBA00023209"/>
    </source>
</evidence>
<dbReference type="EC" id="2.7.1.107" evidence="3 24"/>
<evidence type="ECO:0000256" key="15">
    <source>
        <dbReference type="ARBA" id="ARBA00022989"/>
    </source>
</evidence>
<comment type="function">
    <text evidence="24">Catalyzes the ATP-dependent phosphorylation of sn-l,2-diacylglycerol (DAG) to phosphatidic acid. Involved in the recycling of diacylglycerol produced as a by-product during membrane-derived oligosaccharide (MDO) biosynthesis.</text>
</comment>
<reference evidence="25 26" key="1">
    <citation type="journal article" date="2010" name="J. Bacteriol.">
        <title>Genome sequence of Fulvimarina pelagi HTCC2506T, a Mn(II)-oxidizing alphaproteobacterium possessing an aerobic anoxygenic photosynthetic gene cluster and Xanthorhodopsin.</title>
        <authorList>
            <person name="Kang I."/>
            <person name="Oh H.M."/>
            <person name="Lim S.I."/>
            <person name="Ferriera S."/>
            <person name="Giovannoni S.J."/>
            <person name="Cho J.C."/>
        </authorList>
    </citation>
    <scope>NUCLEOTIDE SEQUENCE [LARGE SCALE GENOMIC DNA]</scope>
    <source>
        <strain evidence="25 26">HTCC2506</strain>
    </source>
</reference>
<keyword evidence="11 22" id="KW-0547">Nucleotide-binding</keyword>
<evidence type="ECO:0000256" key="4">
    <source>
        <dbReference type="ARBA" id="ARBA00017575"/>
    </source>
</evidence>
<keyword evidence="15 24" id="KW-1133">Transmembrane helix</keyword>
<evidence type="ECO:0000256" key="22">
    <source>
        <dbReference type="PIRSR" id="PIRSR600829-3"/>
    </source>
</evidence>
<keyword evidence="16 24" id="KW-0443">Lipid metabolism</keyword>
<comment type="subcellular location">
    <subcellularLocation>
        <location evidence="1 24">Cell inner membrane</location>
        <topology evidence="1 24">Multi-pass membrane protein</topology>
    </subcellularLocation>
</comment>
<evidence type="ECO:0000313" key="26">
    <source>
        <dbReference type="Proteomes" id="UP000004310"/>
    </source>
</evidence>
<dbReference type="HOGENOM" id="CLU_112343_3_2_5"/>
<accession>Q0G2M2</accession>
<feature type="binding site" evidence="21">
    <location>
        <position position="107"/>
    </location>
    <ligand>
        <name>substrate</name>
    </ligand>
</feature>
<dbReference type="AlphaFoldDB" id="Q0G2M2"/>
<keyword evidence="10 23" id="KW-0479">Metal-binding</keyword>
<dbReference type="InterPro" id="IPR036945">
    <property type="entry name" value="DAGK_sf"/>
</dbReference>
<evidence type="ECO:0000256" key="19">
    <source>
        <dbReference type="ARBA" id="ARBA00023264"/>
    </source>
</evidence>
<comment type="catalytic activity">
    <reaction evidence="24">
        <text>a 1,2-diacyl-sn-glycerol + ATP = a 1,2-diacyl-sn-glycero-3-phosphate + ADP + H(+)</text>
        <dbReference type="Rhea" id="RHEA:10272"/>
        <dbReference type="ChEBI" id="CHEBI:15378"/>
        <dbReference type="ChEBI" id="CHEBI:17815"/>
        <dbReference type="ChEBI" id="CHEBI:30616"/>
        <dbReference type="ChEBI" id="CHEBI:58608"/>
        <dbReference type="ChEBI" id="CHEBI:456216"/>
        <dbReference type="EC" id="2.7.1.107"/>
    </reaction>
</comment>
<gene>
    <name evidence="25" type="ORF">FP2506_17039</name>
</gene>
<feature type="binding site" evidence="21">
    <location>
        <position position="78"/>
    </location>
    <ligand>
        <name>substrate</name>
    </ligand>
</feature>
<dbReference type="Pfam" id="PF01219">
    <property type="entry name" value="DAGK_prokar"/>
    <property type="match status" value="1"/>
</dbReference>
<evidence type="ECO:0000256" key="6">
    <source>
        <dbReference type="ARBA" id="ARBA00022516"/>
    </source>
</evidence>
<feature type="binding site" evidence="22">
    <location>
        <begin position="103"/>
        <end position="104"/>
    </location>
    <ligand>
        <name>ATP</name>
        <dbReference type="ChEBI" id="CHEBI:30616"/>
    </ligand>
</feature>
<keyword evidence="8 24" id="KW-0808">Transferase</keyword>
<keyword evidence="12 24" id="KW-0418">Kinase</keyword>
<protein>
    <recommendedName>
        <fullName evidence="4 24">Diacylglycerol kinase</fullName>
        <ecNumber evidence="3 24">2.7.1.107</ecNumber>
    </recommendedName>
</protein>
<evidence type="ECO:0000256" key="9">
    <source>
        <dbReference type="ARBA" id="ARBA00022692"/>
    </source>
</evidence>
<comment type="similarity">
    <text evidence="2 24">Belongs to the bacterial diacylglycerol kinase family.</text>
</comment>
<evidence type="ECO:0000256" key="5">
    <source>
        <dbReference type="ARBA" id="ARBA00022475"/>
    </source>
</evidence>
<dbReference type="GO" id="GO:0005886">
    <property type="term" value="C:plasma membrane"/>
    <property type="evidence" value="ECO:0007669"/>
    <property type="project" value="UniProtKB-SubCell"/>
</dbReference>
<feature type="transmembrane region" description="Helical" evidence="24">
    <location>
        <begin position="105"/>
        <end position="126"/>
    </location>
</feature>
<feature type="binding site" evidence="22">
    <location>
        <position position="85"/>
    </location>
    <ligand>
        <name>ATP</name>
        <dbReference type="ChEBI" id="CHEBI:30616"/>
    </ligand>
</feature>
<evidence type="ECO:0000256" key="23">
    <source>
        <dbReference type="PIRSR" id="PIRSR600829-4"/>
    </source>
</evidence>
<dbReference type="PANTHER" id="PTHR34299">
    <property type="entry name" value="DIACYLGLYCEROL KINASE"/>
    <property type="match status" value="1"/>
</dbReference>
<dbReference type="RefSeq" id="WP_007068527.1">
    <property type="nucleotide sequence ID" value="NZ_DS022272.1"/>
</dbReference>
<evidence type="ECO:0000256" key="17">
    <source>
        <dbReference type="ARBA" id="ARBA00023136"/>
    </source>
</evidence>
<feature type="binding site" evidence="22">
    <location>
        <position position="37"/>
    </location>
    <ligand>
        <name>ATP</name>
        <dbReference type="ChEBI" id="CHEBI:30616"/>
    </ligand>
</feature>
<feature type="binding site" evidence="22">
    <location>
        <position position="26"/>
    </location>
    <ligand>
        <name>ATP</name>
        <dbReference type="ChEBI" id="CHEBI:30616"/>
    </ligand>
</feature>
<dbReference type="PANTHER" id="PTHR34299:SF1">
    <property type="entry name" value="DIACYLGLYCEROL KINASE"/>
    <property type="match status" value="1"/>
</dbReference>